<dbReference type="EMBL" id="ML732247">
    <property type="protein sequence ID" value="KAB8072431.1"/>
    <property type="molecule type" value="Genomic_DNA"/>
</dbReference>
<evidence type="ECO:0000313" key="2">
    <source>
        <dbReference type="Proteomes" id="UP000326565"/>
    </source>
</evidence>
<accession>A0A5N5WVB3</accession>
<name>A0A5N5WVB3_9EURO</name>
<sequence>MTSQHYEVMVYHNTTICAVYWIDSMWDSKSADACRIRVFDKSTELRRHLEVHIDQMSWPSVCSDPLCSHTYR</sequence>
<organism evidence="1 2">
    <name type="scientific">Aspergillus leporis</name>
    <dbReference type="NCBI Taxonomy" id="41062"/>
    <lineage>
        <taxon>Eukaryota</taxon>
        <taxon>Fungi</taxon>
        <taxon>Dikarya</taxon>
        <taxon>Ascomycota</taxon>
        <taxon>Pezizomycotina</taxon>
        <taxon>Eurotiomycetes</taxon>
        <taxon>Eurotiomycetidae</taxon>
        <taxon>Eurotiales</taxon>
        <taxon>Aspergillaceae</taxon>
        <taxon>Aspergillus</taxon>
        <taxon>Aspergillus subgen. Circumdati</taxon>
    </lineage>
</organism>
<proteinExistence type="predicted"/>
<keyword evidence="2" id="KW-1185">Reference proteome</keyword>
<protein>
    <submittedName>
        <fullName evidence="1">Uncharacterized protein</fullName>
    </submittedName>
</protein>
<dbReference type="Proteomes" id="UP000326565">
    <property type="component" value="Unassembled WGS sequence"/>
</dbReference>
<reference evidence="1 2" key="1">
    <citation type="submission" date="2019-04" db="EMBL/GenBank/DDBJ databases">
        <title>Friends and foes A comparative genomics study of 23 Aspergillus species from section Flavi.</title>
        <authorList>
            <consortium name="DOE Joint Genome Institute"/>
            <person name="Kjaerbolling I."/>
            <person name="Vesth T."/>
            <person name="Frisvad J.C."/>
            <person name="Nybo J.L."/>
            <person name="Theobald S."/>
            <person name="Kildgaard S."/>
            <person name="Isbrandt T."/>
            <person name="Kuo A."/>
            <person name="Sato A."/>
            <person name="Lyhne E.K."/>
            <person name="Kogle M.E."/>
            <person name="Wiebenga A."/>
            <person name="Kun R.S."/>
            <person name="Lubbers R.J."/>
            <person name="Makela M.R."/>
            <person name="Barry K."/>
            <person name="Chovatia M."/>
            <person name="Clum A."/>
            <person name="Daum C."/>
            <person name="Haridas S."/>
            <person name="He G."/>
            <person name="LaButti K."/>
            <person name="Lipzen A."/>
            <person name="Mondo S."/>
            <person name="Riley R."/>
            <person name="Salamov A."/>
            <person name="Simmons B.A."/>
            <person name="Magnuson J.K."/>
            <person name="Henrissat B."/>
            <person name="Mortensen U.H."/>
            <person name="Larsen T.O."/>
            <person name="Devries R.P."/>
            <person name="Grigoriev I.V."/>
            <person name="Machida M."/>
            <person name="Baker S.E."/>
            <person name="Andersen M.R."/>
        </authorList>
    </citation>
    <scope>NUCLEOTIDE SEQUENCE [LARGE SCALE GENOMIC DNA]</scope>
    <source>
        <strain evidence="1 2">CBS 151.66</strain>
    </source>
</reference>
<dbReference type="OrthoDB" id="5400577at2759"/>
<evidence type="ECO:0000313" key="1">
    <source>
        <dbReference type="EMBL" id="KAB8072431.1"/>
    </source>
</evidence>
<dbReference type="AlphaFoldDB" id="A0A5N5WVB3"/>
<gene>
    <name evidence="1" type="ORF">BDV29DRAFT_177335</name>
</gene>